<dbReference type="Gene3D" id="3.40.50.10140">
    <property type="entry name" value="Toll/interleukin-1 receptor homology (TIR) domain"/>
    <property type="match status" value="1"/>
</dbReference>
<proteinExistence type="predicted"/>
<name>A0AB36E848_HAEPA</name>
<gene>
    <name evidence="2" type="ORF">BBB48_07970</name>
</gene>
<evidence type="ECO:0000313" key="2">
    <source>
        <dbReference type="EMBL" id="OBY50647.1"/>
    </source>
</evidence>
<dbReference type="SMART" id="SM00255">
    <property type="entry name" value="TIR"/>
    <property type="match status" value="1"/>
</dbReference>
<evidence type="ECO:0000259" key="1">
    <source>
        <dbReference type="PROSITE" id="PS50104"/>
    </source>
</evidence>
<dbReference type="GO" id="GO:0007165">
    <property type="term" value="P:signal transduction"/>
    <property type="evidence" value="ECO:0007669"/>
    <property type="project" value="InterPro"/>
</dbReference>
<dbReference type="InterPro" id="IPR000157">
    <property type="entry name" value="TIR_dom"/>
</dbReference>
<comment type="caution">
    <text evidence="2">The sequence shown here is derived from an EMBL/GenBank/DDBJ whole genome shotgun (WGS) entry which is preliminary data.</text>
</comment>
<dbReference type="AlphaFoldDB" id="A0AB36E848"/>
<accession>A0AB36E848</accession>
<reference evidence="2 3" key="1">
    <citation type="submission" date="2016-06" db="EMBL/GenBank/DDBJ databases">
        <title>Simultaneous identification of Haemophilus influenzae and Haemophilus haemolyticus using TaqMan real-time PCR.</title>
        <authorList>
            <person name="Price E.P."/>
            <person name="Sarovich D.S."/>
            <person name="Harris T."/>
            <person name="Spargo J.C."/>
            <person name="Nosworthy E."/>
            <person name="Beissbarth J."/>
            <person name="Smith-Vaughan H.C."/>
        </authorList>
    </citation>
    <scope>NUCLEOTIDE SEQUENCE [LARGE SCALE GENOMIC DNA]</scope>
    <source>
        <strain evidence="2 3">ATCC 9796</strain>
    </source>
</reference>
<dbReference type="Proteomes" id="UP000092740">
    <property type="component" value="Unassembled WGS sequence"/>
</dbReference>
<dbReference type="EMBL" id="MAQD01000008">
    <property type="protein sequence ID" value="OBY50647.1"/>
    <property type="molecule type" value="Genomic_DNA"/>
</dbReference>
<protein>
    <recommendedName>
        <fullName evidence="1">TIR domain-containing protein</fullName>
    </recommendedName>
</protein>
<dbReference type="PROSITE" id="PS50104">
    <property type="entry name" value="TIR"/>
    <property type="match status" value="1"/>
</dbReference>
<dbReference type="InterPro" id="IPR035897">
    <property type="entry name" value="Toll_tir_struct_dom_sf"/>
</dbReference>
<organism evidence="2 3">
    <name type="scientific">Haemophilus parainfluenzae</name>
    <dbReference type="NCBI Taxonomy" id="729"/>
    <lineage>
        <taxon>Bacteria</taxon>
        <taxon>Pseudomonadati</taxon>
        <taxon>Pseudomonadota</taxon>
        <taxon>Gammaproteobacteria</taxon>
        <taxon>Pasteurellales</taxon>
        <taxon>Pasteurellaceae</taxon>
        <taxon>Haemophilus</taxon>
    </lineage>
</organism>
<sequence length="284" mass="33157">MNINSYLENATFHYKNKEDIQWNDVILDVYKQFINENYPNHSRKWPIINGISNSQSIDLGSEYVVFLYKNSPFSNVFSFSYDQLSPNDIGFNEITSNNIEQVRKYFYSNLNLSLDDGIFILCRDLSNLSTEIKIICETHKQYMGLLPMKIFLSHKSKDKSNVREFKNILQKLGFSPWLDEEQLKAGDKLNRSLLKGMQESCAAIFFITDNYEDEQYLSDEIDYAKNRAMEDPNFKIITLVFNNASHNIPQLLRHYVWKNVNSDLSALGHIIDALPLQVGEIRYK</sequence>
<evidence type="ECO:0000313" key="3">
    <source>
        <dbReference type="Proteomes" id="UP000092740"/>
    </source>
</evidence>
<dbReference type="SUPFAM" id="SSF52200">
    <property type="entry name" value="Toll/Interleukin receptor TIR domain"/>
    <property type="match status" value="1"/>
</dbReference>
<dbReference type="Pfam" id="PF13676">
    <property type="entry name" value="TIR_2"/>
    <property type="match status" value="1"/>
</dbReference>
<feature type="domain" description="TIR" evidence="1">
    <location>
        <begin position="146"/>
        <end position="278"/>
    </location>
</feature>
<dbReference type="RefSeq" id="WP_065286077.1">
    <property type="nucleotide sequence ID" value="NZ_MAQD01000008.1"/>
</dbReference>